<protein>
    <submittedName>
        <fullName evidence="2">Uncharacterized protein</fullName>
    </submittedName>
</protein>
<dbReference type="RefSeq" id="WP_058898216.1">
    <property type="nucleotide sequence ID" value="NZ_CM011124.1"/>
</dbReference>
<dbReference type="AlphaFoldDB" id="A0A0U3N9U2"/>
<sequence length="140" mass="14677">MRLLASLALDTLGDAKGRLRQLRRSVLLLGACALLVLTAWGFGATAAVIWVIRTGYDPVAVLFVAALLLLSLAALLVAIMMLLNRQDRRKREQKRALNAIALAAAAPLLAGGGKGKTMGLAVLAIAGLFLATRTRSSGSE</sequence>
<dbReference type="STRING" id="121719.APZ00_04785"/>
<gene>
    <name evidence="2" type="ORF">APZ00_04785</name>
</gene>
<accession>A0A0U3N9U2</accession>
<keyword evidence="3" id="KW-1185">Reference proteome</keyword>
<evidence type="ECO:0000256" key="1">
    <source>
        <dbReference type="SAM" id="Phobius"/>
    </source>
</evidence>
<proteinExistence type="predicted"/>
<evidence type="ECO:0000313" key="2">
    <source>
        <dbReference type="EMBL" id="ALV26480.1"/>
    </source>
</evidence>
<organism evidence="2 3">
    <name type="scientific">Pannonibacter phragmitetus</name>
    <dbReference type="NCBI Taxonomy" id="121719"/>
    <lineage>
        <taxon>Bacteria</taxon>
        <taxon>Pseudomonadati</taxon>
        <taxon>Pseudomonadota</taxon>
        <taxon>Alphaproteobacteria</taxon>
        <taxon>Hyphomicrobiales</taxon>
        <taxon>Stappiaceae</taxon>
        <taxon>Pannonibacter</taxon>
    </lineage>
</organism>
<name>A0A0U3N9U2_9HYPH</name>
<reference evidence="2 3" key="1">
    <citation type="submission" date="2015-10" db="EMBL/GenBank/DDBJ databases">
        <title>The world's first case of liver abscess caused by Pannonibacter phragmitetus.</title>
        <authorList>
            <person name="Ming D."/>
            <person name="Wang M."/>
            <person name="Zhou Y."/>
            <person name="Jiang T."/>
            <person name="Hu S."/>
        </authorList>
    </citation>
    <scope>NUCLEOTIDE SEQUENCE [LARGE SCALE GENOMIC DNA]</scope>
    <source>
        <strain evidence="2 3">31801</strain>
    </source>
</reference>
<feature type="transmembrane region" description="Helical" evidence="1">
    <location>
        <begin position="95"/>
        <end position="112"/>
    </location>
</feature>
<dbReference type="EMBL" id="CP013068">
    <property type="protein sequence ID" value="ALV26480.1"/>
    <property type="molecule type" value="Genomic_DNA"/>
</dbReference>
<keyword evidence="1" id="KW-0472">Membrane</keyword>
<dbReference type="Proteomes" id="UP000064921">
    <property type="component" value="Chromosome"/>
</dbReference>
<feature type="transmembrane region" description="Helical" evidence="1">
    <location>
        <begin position="58"/>
        <end position="83"/>
    </location>
</feature>
<keyword evidence="1" id="KW-0812">Transmembrane</keyword>
<feature type="transmembrane region" description="Helical" evidence="1">
    <location>
        <begin position="26"/>
        <end position="52"/>
    </location>
</feature>
<keyword evidence="1" id="KW-1133">Transmembrane helix</keyword>
<dbReference type="KEGG" id="pphr:APZ00_04785"/>
<evidence type="ECO:0000313" key="3">
    <source>
        <dbReference type="Proteomes" id="UP000064921"/>
    </source>
</evidence>